<organism evidence="3 4">
    <name type="scientific">Olea europaea subsp. europaea</name>
    <dbReference type="NCBI Taxonomy" id="158383"/>
    <lineage>
        <taxon>Eukaryota</taxon>
        <taxon>Viridiplantae</taxon>
        <taxon>Streptophyta</taxon>
        <taxon>Embryophyta</taxon>
        <taxon>Tracheophyta</taxon>
        <taxon>Spermatophyta</taxon>
        <taxon>Magnoliopsida</taxon>
        <taxon>eudicotyledons</taxon>
        <taxon>Gunneridae</taxon>
        <taxon>Pentapetalae</taxon>
        <taxon>asterids</taxon>
        <taxon>lamiids</taxon>
        <taxon>Lamiales</taxon>
        <taxon>Oleaceae</taxon>
        <taxon>Oleeae</taxon>
        <taxon>Olea</taxon>
    </lineage>
</organism>
<protein>
    <submittedName>
        <fullName evidence="3">2-methylene-furan-3-one reductase</fullName>
    </submittedName>
</protein>
<dbReference type="EMBL" id="CACTIH010003629">
    <property type="protein sequence ID" value="CAA2979418.1"/>
    <property type="molecule type" value="Genomic_DNA"/>
</dbReference>
<dbReference type="Gramene" id="OE9A028041T1">
    <property type="protein sequence ID" value="OE9A028041C1"/>
    <property type="gene ID" value="OE9A028041"/>
</dbReference>
<dbReference type="PANTHER" id="PTHR44573:SF1">
    <property type="entry name" value="NADPH-DEPENDENT ALKENAL_ONE OXIDOREDUCTASE, CHLOROPLASTIC"/>
    <property type="match status" value="1"/>
</dbReference>
<dbReference type="Gene3D" id="3.90.180.10">
    <property type="entry name" value="Medium-chain alcohol dehydrogenases, catalytic domain"/>
    <property type="match status" value="1"/>
</dbReference>
<dbReference type="SUPFAM" id="SSF50129">
    <property type="entry name" value="GroES-like"/>
    <property type="match status" value="1"/>
</dbReference>
<gene>
    <name evidence="3" type="ORF">OLEA9_A028041</name>
</gene>
<dbReference type="InterPro" id="IPR036291">
    <property type="entry name" value="NAD(P)-bd_dom_sf"/>
</dbReference>
<dbReference type="InterPro" id="IPR011032">
    <property type="entry name" value="GroES-like_sf"/>
</dbReference>
<dbReference type="Proteomes" id="UP000594638">
    <property type="component" value="Unassembled WGS sequence"/>
</dbReference>
<accession>A0A8S0RI41</accession>
<keyword evidence="4" id="KW-1185">Reference proteome</keyword>
<reference evidence="3 4" key="1">
    <citation type="submission" date="2019-12" db="EMBL/GenBank/DDBJ databases">
        <authorList>
            <person name="Alioto T."/>
            <person name="Alioto T."/>
            <person name="Gomez Garrido J."/>
        </authorList>
    </citation>
    <scope>NUCLEOTIDE SEQUENCE [LARGE SCALE GENOMIC DNA]</scope>
</reference>
<evidence type="ECO:0000256" key="2">
    <source>
        <dbReference type="ARBA" id="ARBA00023002"/>
    </source>
</evidence>
<evidence type="ECO:0000313" key="3">
    <source>
        <dbReference type="EMBL" id="CAA2979418.1"/>
    </source>
</evidence>
<dbReference type="PANTHER" id="PTHR44573">
    <property type="entry name" value="NADPH-DEPENDENT ALKENAL/ONE OXIDOREDUCTASE, CHLOROPLASTIC"/>
    <property type="match status" value="1"/>
</dbReference>
<evidence type="ECO:0000313" key="4">
    <source>
        <dbReference type="Proteomes" id="UP000594638"/>
    </source>
</evidence>
<dbReference type="Gene3D" id="3.40.50.720">
    <property type="entry name" value="NAD(P)-binding Rossmann-like Domain"/>
    <property type="match status" value="1"/>
</dbReference>
<evidence type="ECO:0000256" key="1">
    <source>
        <dbReference type="ARBA" id="ARBA00010371"/>
    </source>
</evidence>
<dbReference type="AlphaFoldDB" id="A0A8S0RI41"/>
<sequence length="175" mass="19013">MKAWSYGEYGGVDVLKFKSNIAVPEVKEDQVLIKIVAAALNHVDFKRRLGKFHATDLPLPAAGLPLAIETAYEGLERAGCFAGKSILVLGDAGGVGSLVIQAIRPAAPINILSAQNSWRKVIQYKQGRQDNQDEAGHEDDVDIHPDLQHEVPADASVLRQMFATMTGLSRDVQQL</sequence>
<dbReference type="SUPFAM" id="SSF51735">
    <property type="entry name" value="NAD(P)-binding Rossmann-fold domains"/>
    <property type="match status" value="1"/>
</dbReference>
<comment type="similarity">
    <text evidence="1">Belongs to the zinc-containing alcohol dehydrogenase family. Quinone oxidoreductase subfamily.</text>
</comment>
<comment type="caution">
    <text evidence="3">The sequence shown here is derived from an EMBL/GenBank/DDBJ whole genome shotgun (WGS) entry which is preliminary data.</text>
</comment>
<keyword evidence="2" id="KW-0560">Oxidoreductase</keyword>
<dbReference type="OrthoDB" id="1710250at2759"/>
<dbReference type="InterPro" id="IPR044626">
    <property type="entry name" value="AOR-like"/>
</dbReference>
<name>A0A8S0RI41_OLEEU</name>
<dbReference type="GO" id="GO:0016628">
    <property type="term" value="F:oxidoreductase activity, acting on the CH-CH group of donors, NAD or NADP as acceptor"/>
    <property type="evidence" value="ECO:0007669"/>
    <property type="project" value="InterPro"/>
</dbReference>
<proteinExistence type="inferred from homology"/>